<sequence length="543" mass="62284">MRIQVLPRSTGSSRDFYKISLAVFIVIYVFLWLSKPLVKNELDLAGHKTSIRLRDIVAIDSISSSIVNESPSKEVADFTKHWCRQRRARRDWQAMILPCKNKMPWNSSRDIEKNATDPDASFISLWDIRPAGQYSRFSIQSQTKEGHPKLEGGDSWRVVIRGLSSISPTVIDHGNGTYEVLFLAMEAGVYKASVILDFTSCNGFKDPPVDWFIIGNVQGKYQRHPEVEGNKDYLQAPLWGGSPVELPIPPAKNANMSSISKETMDRIRSKGCQVKCNFLWDGYGRWVRNIWKPHFKDIIDTRPIGRKRGTLWVYGDSVNVFFAQSLVQRRICRNIFKRCNFSYNWIYPVHNVTAAKRQYDNLDYNNEKVLENFRRIVYDPQMDENSAIVLNFGLHFVESTNFTSYKKLIAGLVRVLKNDVTTNGTWRSYRGTVIWKTTTAINKEKASNIHLGHKRFITQQASDCELFAKPWLRHRILLYNSYATTQMCRAGFLVLDVFPITDSYPQGTGTHGAHGPVKNDIVHYSNLAFIPAEELLEEYFGGK</sequence>
<dbReference type="Proteomes" id="UP000275408">
    <property type="component" value="Unassembled WGS sequence"/>
</dbReference>
<dbReference type="InterPro" id="IPR014756">
    <property type="entry name" value="Ig_E-set"/>
</dbReference>
<keyword evidence="2" id="KW-0472">Membrane</keyword>
<accession>A0A3M6TUP6</accession>
<organism evidence="3 4">
    <name type="scientific">Pocillopora damicornis</name>
    <name type="common">Cauliflower coral</name>
    <name type="synonym">Millepora damicornis</name>
    <dbReference type="NCBI Taxonomy" id="46731"/>
    <lineage>
        <taxon>Eukaryota</taxon>
        <taxon>Metazoa</taxon>
        <taxon>Cnidaria</taxon>
        <taxon>Anthozoa</taxon>
        <taxon>Hexacorallia</taxon>
        <taxon>Scleractinia</taxon>
        <taxon>Astrocoeniina</taxon>
        <taxon>Pocilloporidae</taxon>
        <taxon>Pocillopora</taxon>
    </lineage>
</organism>
<comment type="caution">
    <text evidence="3">The sequence shown here is derived from an EMBL/GenBank/DDBJ whole genome shotgun (WGS) entry which is preliminary data.</text>
</comment>
<keyword evidence="2" id="KW-0812">Transmembrane</keyword>
<name>A0A3M6TUP6_POCDA</name>
<evidence type="ECO:0000313" key="4">
    <source>
        <dbReference type="Proteomes" id="UP000275408"/>
    </source>
</evidence>
<dbReference type="EMBL" id="RCHS01002879">
    <property type="protein sequence ID" value="RMX45123.1"/>
    <property type="molecule type" value="Genomic_DNA"/>
</dbReference>
<dbReference type="PANTHER" id="PTHR16165">
    <property type="entry name" value="NXPE FAMILY MEMBER"/>
    <property type="match status" value="1"/>
</dbReference>
<dbReference type="PROSITE" id="PS50194">
    <property type="entry name" value="FILAMIN_REPEAT"/>
    <property type="match status" value="1"/>
</dbReference>
<reference evidence="3 4" key="1">
    <citation type="journal article" date="2018" name="Sci. Rep.">
        <title>Comparative analysis of the Pocillopora damicornis genome highlights role of immune system in coral evolution.</title>
        <authorList>
            <person name="Cunning R."/>
            <person name="Bay R.A."/>
            <person name="Gillette P."/>
            <person name="Baker A.C."/>
            <person name="Traylor-Knowles N."/>
        </authorList>
    </citation>
    <scope>NUCLEOTIDE SEQUENCE [LARGE SCALE GENOMIC DNA]</scope>
    <source>
        <strain evidence="3">RSMAS</strain>
        <tissue evidence="3">Whole animal</tissue>
    </source>
</reference>
<evidence type="ECO:0000256" key="2">
    <source>
        <dbReference type="SAM" id="Phobius"/>
    </source>
</evidence>
<feature type="repeat" description="Filamin" evidence="1">
    <location>
        <begin position="131"/>
        <end position="213"/>
    </location>
</feature>
<feature type="transmembrane region" description="Helical" evidence="2">
    <location>
        <begin position="16"/>
        <end position="33"/>
    </location>
</feature>
<gene>
    <name evidence="3" type="ORF">pdam_00016483</name>
</gene>
<dbReference type="SUPFAM" id="SSF81296">
    <property type="entry name" value="E set domains"/>
    <property type="match status" value="1"/>
</dbReference>
<proteinExistence type="predicted"/>
<evidence type="ECO:0000256" key="1">
    <source>
        <dbReference type="PROSITE-ProRule" id="PRU00087"/>
    </source>
</evidence>
<dbReference type="Gene3D" id="2.60.40.10">
    <property type="entry name" value="Immunoglobulins"/>
    <property type="match status" value="1"/>
</dbReference>
<keyword evidence="2" id="KW-1133">Transmembrane helix</keyword>
<dbReference type="Pfam" id="PF00630">
    <property type="entry name" value="Filamin"/>
    <property type="match status" value="1"/>
</dbReference>
<dbReference type="InterPro" id="IPR017868">
    <property type="entry name" value="Filamin/ABP280_repeat-like"/>
</dbReference>
<keyword evidence="4" id="KW-1185">Reference proteome</keyword>
<dbReference type="InterPro" id="IPR013783">
    <property type="entry name" value="Ig-like_fold"/>
</dbReference>
<protein>
    <submittedName>
        <fullName evidence="3">Uncharacterized protein</fullName>
    </submittedName>
</protein>
<dbReference type="AlphaFoldDB" id="A0A3M6TUP6"/>
<dbReference type="PANTHER" id="PTHR16165:SF5">
    <property type="entry name" value="NXPE FAMILY MEMBER 3"/>
    <property type="match status" value="1"/>
</dbReference>
<evidence type="ECO:0000313" key="3">
    <source>
        <dbReference type="EMBL" id="RMX45123.1"/>
    </source>
</evidence>
<dbReference type="OrthoDB" id="5950832at2759"/>